<name>A0ABT1H1T9_9NOCA</name>
<dbReference type="PROSITE" id="PS00893">
    <property type="entry name" value="NUDIX_BOX"/>
    <property type="match status" value="1"/>
</dbReference>
<dbReference type="Proteomes" id="UP001205740">
    <property type="component" value="Unassembled WGS sequence"/>
</dbReference>
<feature type="domain" description="Nudix hydrolase" evidence="9">
    <location>
        <begin position="23"/>
        <end position="154"/>
    </location>
</feature>
<evidence type="ECO:0000256" key="3">
    <source>
        <dbReference type="ARBA" id="ARBA00005582"/>
    </source>
</evidence>
<dbReference type="PANTHER" id="PTHR12992">
    <property type="entry name" value="NUDIX HYDROLASE"/>
    <property type="match status" value="1"/>
</dbReference>
<dbReference type="InterPro" id="IPR045121">
    <property type="entry name" value="CoAse"/>
</dbReference>
<dbReference type="EMBL" id="JAMTCG010000003">
    <property type="protein sequence ID" value="MCP2160944.1"/>
    <property type="molecule type" value="Genomic_DNA"/>
</dbReference>
<reference evidence="10 11" key="1">
    <citation type="submission" date="2022-06" db="EMBL/GenBank/DDBJ databases">
        <title>Genomic Encyclopedia of Archaeal and Bacterial Type Strains, Phase II (KMG-II): from individual species to whole genera.</title>
        <authorList>
            <person name="Goeker M."/>
        </authorList>
    </citation>
    <scope>NUCLEOTIDE SEQUENCE [LARGE SCALE GENOMIC DNA]</scope>
    <source>
        <strain evidence="10 11">DSM 45037</strain>
    </source>
</reference>
<organism evidence="10 11">
    <name type="scientific">Williamsia serinedens</name>
    <dbReference type="NCBI Taxonomy" id="391736"/>
    <lineage>
        <taxon>Bacteria</taxon>
        <taxon>Bacillati</taxon>
        <taxon>Actinomycetota</taxon>
        <taxon>Actinomycetes</taxon>
        <taxon>Mycobacteriales</taxon>
        <taxon>Nocardiaceae</taxon>
        <taxon>Williamsia</taxon>
    </lineage>
</organism>
<evidence type="ECO:0000256" key="4">
    <source>
        <dbReference type="ARBA" id="ARBA00022723"/>
    </source>
</evidence>
<keyword evidence="7" id="KW-0464">Manganese</keyword>
<evidence type="ECO:0000313" key="10">
    <source>
        <dbReference type="EMBL" id="MCP2160944.1"/>
    </source>
</evidence>
<comment type="cofactor">
    <cofactor evidence="2">
        <name>Mg(2+)</name>
        <dbReference type="ChEBI" id="CHEBI:18420"/>
    </cofactor>
</comment>
<dbReference type="PANTHER" id="PTHR12992:SF11">
    <property type="entry name" value="MITOCHONDRIAL COENZYME A DIPHOSPHATASE NUDT8"/>
    <property type="match status" value="1"/>
</dbReference>
<evidence type="ECO:0000256" key="6">
    <source>
        <dbReference type="ARBA" id="ARBA00022842"/>
    </source>
</evidence>
<keyword evidence="6" id="KW-0460">Magnesium</keyword>
<evidence type="ECO:0000259" key="9">
    <source>
        <dbReference type="PROSITE" id="PS51462"/>
    </source>
</evidence>
<comment type="similarity">
    <text evidence="3 8">Belongs to the Nudix hydrolase family.</text>
</comment>
<accession>A0ABT1H1T9</accession>
<keyword evidence="4" id="KW-0479">Metal-binding</keyword>
<dbReference type="InterPro" id="IPR015797">
    <property type="entry name" value="NUDIX_hydrolase-like_dom_sf"/>
</dbReference>
<evidence type="ECO:0000313" key="11">
    <source>
        <dbReference type="Proteomes" id="UP001205740"/>
    </source>
</evidence>
<dbReference type="InterPro" id="IPR020084">
    <property type="entry name" value="NUDIX_hydrolase_CS"/>
</dbReference>
<comment type="caution">
    <text evidence="10">The sequence shown here is derived from an EMBL/GenBank/DDBJ whole genome shotgun (WGS) entry which is preliminary data.</text>
</comment>
<dbReference type="SUPFAM" id="SSF55811">
    <property type="entry name" value="Nudix"/>
    <property type="match status" value="1"/>
</dbReference>
<dbReference type="CDD" id="cd03426">
    <property type="entry name" value="NUDIX_CoAse_Nudt7"/>
    <property type="match status" value="1"/>
</dbReference>
<keyword evidence="11" id="KW-1185">Reference proteome</keyword>
<dbReference type="Gene3D" id="3.90.79.10">
    <property type="entry name" value="Nucleoside Triphosphate Pyrophosphohydrolase"/>
    <property type="match status" value="1"/>
</dbReference>
<dbReference type="PROSITE" id="PS51462">
    <property type="entry name" value="NUDIX"/>
    <property type="match status" value="1"/>
</dbReference>
<sequence length="196" mass="21386">MTPDEIAARLDAFEVRRIDLPGARRAAVAVTVTSVDERCGIWVLKRPDDMRSHPGQYALPGGSIDPGEDEIDAALRELEEEVGVHVGRDAVLGRLDDYATRSGFVMSPIVCWAGPDRQVAPNPAEVAHLYFATLDEIAVAPRFITIPESPRPVIQLPMLGALIHAPTAAIIHQFAEVIAGRPTRVADLEQPVFAWR</sequence>
<proteinExistence type="inferred from homology"/>
<dbReference type="InterPro" id="IPR000086">
    <property type="entry name" value="NUDIX_hydrolase_dom"/>
</dbReference>
<evidence type="ECO:0000256" key="8">
    <source>
        <dbReference type="RuleBase" id="RU003476"/>
    </source>
</evidence>
<evidence type="ECO:0000256" key="1">
    <source>
        <dbReference type="ARBA" id="ARBA00001936"/>
    </source>
</evidence>
<dbReference type="PRINTS" id="PR00502">
    <property type="entry name" value="NUDIXFAMILY"/>
</dbReference>
<dbReference type="InterPro" id="IPR020476">
    <property type="entry name" value="Nudix_hydrolase"/>
</dbReference>
<evidence type="ECO:0000256" key="2">
    <source>
        <dbReference type="ARBA" id="ARBA00001946"/>
    </source>
</evidence>
<evidence type="ECO:0000256" key="7">
    <source>
        <dbReference type="ARBA" id="ARBA00023211"/>
    </source>
</evidence>
<keyword evidence="5 8" id="KW-0378">Hydrolase</keyword>
<evidence type="ECO:0000256" key="5">
    <source>
        <dbReference type="ARBA" id="ARBA00022801"/>
    </source>
</evidence>
<gene>
    <name evidence="10" type="ORF">LX12_002131</name>
</gene>
<protein>
    <submittedName>
        <fullName evidence="10">8-oxo-dGTP pyrophosphatase MutT, NUDIX family</fullName>
    </submittedName>
</protein>
<comment type="cofactor">
    <cofactor evidence="1">
        <name>Mn(2+)</name>
        <dbReference type="ChEBI" id="CHEBI:29035"/>
    </cofactor>
</comment>
<dbReference type="RefSeq" id="WP_253654497.1">
    <property type="nucleotide sequence ID" value="NZ_BAAAOE010000003.1"/>
</dbReference>
<dbReference type="Pfam" id="PF00293">
    <property type="entry name" value="NUDIX"/>
    <property type="match status" value="1"/>
</dbReference>